<evidence type="ECO:0000256" key="1">
    <source>
        <dbReference type="SAM" id="MobiDB-lite"/>
    </source>
</evidence>
<feature type="region of interest" description="Disordered" evidence="1">
    <location>
        <begin position="491"/>
        <end position="514"/>
    </location>
</feature>
<organism evidence="2 3">
    <name type="scientific">Bradyrhizobium denitrificans</name>
    <dbReference type="NCBI Taxonomy" id="2734912"/>
    <lineage>
        <taxon>Bacteria</taxon>
        <taxon>Pseudomonadati</taxon>
        <taxon>Pseudomonadota</taxon>
        <taxon>Alphaproteobacteria</taxon>
        <taxon>Hyphomicrobiales</taxon>
        <taxon>Nitrobacteraceae</taxon>
        <taxon>Bradyrhizobium</taxon>
    </lineage>
</organism>
<protein>
    <submittedName>
        <fullName evidence="2">Uncharacterized protein</fullName>
    </submittedName>
</protein>
<proteinExistence type="predicted"/>
<keyword evidence="3" id="KW-1185">Reference proteome</keyword>
<evidence type="ECO:0000313" key="3">
    <source>
        <dbReference type="Proteomes" id="UP001314635"/>
    </source>
</evidence>
<feature type="compositionally biased region" description="Low complexity" evidence="1">
    <location>
        <begin position="603"/>
        <end position="616"/>
    </location>
</feature>
<evidence type="ECO:0000313" key="2">
    <source>
        <dbReference type="EMBL" id="MBR1140869.1"/>
    </source>
</evidence>
<name>A0ABS5GHP7_9BRAD</name>
<feature type="region of interest" description="Disordered" evidence="1">
    <location>
        <begin position="571"/>
        <end position="630"/>
    </location>
</feature>
<feature type="compositionally biased region" description="Low complexity" evidence="1">
    <location>
        <begin position="491"/>
        <end position="505"/>
    </location>
</feature>
<dbReference type="EMBL" id="JAFCLK010000050">
    <property type="protein sequence ID" value="MBR1140869.1"/>
    <property type="molecule type" value="Genomic_DNA"/>
</dbReference>
<reference evidence="3" key="1">
    <citation type="journal article" date="2021" name="ISME J.">
        <title>Evolutionary origin and ecological implication of a unique nif island in free-living Bradyrhizobium lineages.</title>
        <authorList>
            <person name="Tao J."/>
        </authorList>
    </citation>
    <scope>NUCLEOTIDE SEQUENCE [LARGE SCALE GENOMIC DNA]</scope>
    <source>
        <strain evidence="3">SZCCT0094</strain>
    </source>
</reference>
<accession>A0ABS5GHP7</accession>
<comment type="caution">
    <text evidence="2">The sequence shown here is derived from an EMBL/GenBank/DDBJ whole genome shotgun (WGS) entry which is preliminary data.</text>
</comment>
<dbReference type="Proteomes" id="UP001314635">
    <property type="component" value="Unassembled WGS sequence"/>
</dbReference>
<gene>
    <name evidence="2" type="ORF">JQ619_34490</name>
</gene>
<sequence>MAANTFNPTALANGTSNLLNRADALNLSTDLVQAGVVFNDAVRISTGLFSTPQNSGNSNPFLTSYTTDLHAVQNDIAAMLANPGQVTLGGKAFTLNATDTAVLTQVQSEITTLINAAPNTTNPNTLAEADQTIHNVQQMILQQIQGDAHLSSALTNFTFLANTGAQDVAFQSLPAGNDGAANLAKATAGDLVAIGQVYNAVADLALGGISANNLGQVTADFTAVQQGLQAILNDPAKLAALEAGLTAVDAQTTTLHLQTLVGQIGLQLNKYDSPETQANPTALRGTADNILDMIDVFQNDATLNKAAGGTGMPGHGGGFSEMPGGLTGTVTKFQDNQVQTNFWASFLAEANTLGAKLNAVANGTANATQDIITQIANYQNFGVKFDQAQGAVFQGRFDNELVAGALQADSAMATKALMGIMNGDTGAALATDQAMLKAAAANFIGNAGDISGNNIAVGGSAYVNSVTSFITATAVNGIAMGTGAPAGANPNIANGTGGTPASTTTPGGGGMAGGGGAAGGGTAGGGNAGGGTTGGGTAGGGATDGGNAGGNAGGGNAGGGNAGGGNAGGGANGGGTTGGNNQTTTTHHCHSHHSHHSQDHHAAAAAANTAAAAATGPDMSHHHAMHHMWG</sequence>
<dbReference type="RefSeq" id="WP_172242738.1">
    <property type="nucleotide sequence ID" value="NZ_JABFDP010000043.1"/>
</dbReference>